<keyword evidence="2" id="KW-1185">Reference proteome</keyword>
<dbReference type="InterPro" id="IPR008969">
    <property type="entry name" value="CarboxyPept-like_regulatory"/>
</dbReference>
<protein>
    <recommendedName>
        <fullName evidence="3">Carboxypeptidase-like regulatory domain-containing protein</fullName>
    </recommendedName>
</protein>
<evidence type="ECO:0008006" key="3">
    <source>
        <dbReference type="Google" id="ProtNLM"/>
    </source>
</evidence>
<accession>A0A5C6LML1</accession>
<gene>
    <name evidence="1" type="ORF">FEF09_22125</name>
</gene>
<proteinExistence type="predicted"/>
<dbReference type="OrthoDB" id="9812892at2"/>
<dbReference type="Pfam" id="PF13715">
    <property type="entry name" value="CarbopepD_reg_2"/>
    <property type="match status" value="1"/>
</dbReference>
<dbReference type="Gene3D" id="2.60.40.1120">
    <property type="entry name" value="Carboxypeptidase-like, regulatory domain"/>
    <property type="match status" value="1"/>
</dbReference>
<name>A0A5C6LML1_9BACT</name>
<organism evidence="1 2">
    <name type="scientific">Chitinophaga pinensis</name>
    <dbReference type="NCBI Taxonomy" id="79329"/>
    <lineage>
        <taxon>Bacteria</taxon>
        <taxon>Pseudomonadati</taxon>
        <taxon>Bacteroidota</taxon>
        <taxon>Chitinophagia</taxon>
        <taxon>Chitinophagales</taxon>
        <taxon>Chitinophagaceae</taxon>
        <taxon>Chitinophaga</taxon>
    </lineage>
</organism>
<dbReference type="AlphaFoldDB" id="A0A5C6LML1"/>
<sequence length="230" mass="26482">MDSLIRKRQDEMLSVYSKQFSNPGYRLSNSHIQISLGNNEQTLANSIQQFLFFRYDSALTVRAFRADKRLFPDMLSGYYKLIILLNDNRYILQDSLFLKTGYFHCYLFDTLHIHAADSLSRRLDSIIRQSLDMRSKGPHDIGQRIMQSRTPIDSKSVVTVTGTVMDDNLEPFIQAMVRIYGSNITTCTDENGHFSLRVPKNETIDISYIGYSTEQITVNGNNNYVIILKP</sequence>
<dbReference type="RefSeq" id="WP_146307124.1">
    <property type="nucleotide sequence ID" value="NZ_VOHS01000030.1"/>
</dbReference>
<reference evidence="1 2" key="1">
    <citation type="submission" date="2019-08" db="EMBL/GenBank/DDBJ databases">
        <title>Whole genome sequencing of chitin degrading bacteria Chitinophaga pinensis YS16.</title>
        <authorList>
            <person name="Singh R.P."/>
            <person name="Manchanda G."/>
            <person name="Maurya I.K."/>
            <person name="Joshi N.K."/>
            <person name="Srivastava A.K."/>
        </authorList>
    </citation>
    <scope>NUCLEOTIDE SEQUENCE [LARGE SCALE GENOMIC DNA]</scope>
    <source>
        <strain evidence="1 2">YS-16</strain>
    </source>
</reference>
<dbReference type="SUPFAM" id="SSF49464">
    <property type="entry name" value="Carboxypeptidase regulatory domain-like"/>
    <property type="match status" value="1"/>
</dbReference>
<evidence type="ECO:0000313" key="1">
    <source>
        <dbReference type="EMBL" id="TWV97361.1"/>
    </source>
</evidence>
<dbReference type="EMBL" id="VOHS01000030">
    <property type="protein sequence ID" value="TWV97361.1"/>
    <property type="molecule type" value="Genomic_DNA"/>
</dbReference>
<dbReference type="Proteomes" id="UP000318815">
    <property type="component" value="Unassembled WGS sequence"/>
</dbReference>
<evidence type="ECO:0000313" key="2">
    <source>
        <dbReference type="Proteomes" id="UP000318815"/>
    </source>
</evidence>
<comment type="caution">
    <text evidence="1">The sequence shown here is derived from an EMBL/GenBank/DDBJ whole genome shotgun (WGS) entry which is preliminary data.</text>
</comment>